<proteinExistence type="predicted"/>
<comment type="caution">
    <text evidence="2">The sequence shown here is derived from an EMBL/GenBank/DDBJ whole genome shotgun (WGS) entry which is preliminary data.</text>
</comment>
<protein>
    <recommendedName>
        <fullName evidence="1">DUF1659 domain-containing protein</fullName>
    </recommendedName>
</protein>
<evidence type="ECO:0000259" key="1">
    <source>
        <dbReference type="Pfam" id="PF07872"/>
    </source>
</evidence>
<name>W4QWF6_HALA3</name>
<evidence type="ECO:0000313" key="3">
    <source>
        <dbReference type="Proteomes" id="UP000018896"/>
    </source>
</evidence>
<dbReference type="AlphaFoldDB" id="W4QWF6"/>
<sequence length="70" mass="7612">MATKQIISSRMNLNLSDGYDMDGKEIKRQASYILRENADPNNLLQVAAALASLSQSTLTKILVTDVTNVG</sequence>
<dbReference type="Proteomes" id="UP000018896">
    <property type="component" value="Unassembled WGS sequence"/>
</dbReference>
<dbReference type="STRING" id="1236973.JCM9157_3636"/>
<dbReference type="InterPro" id="IPR012454">
    <property type="entry name" value="DUF1659"/>
</dbReference>
<feature type="domain" description="DUF1659" evidence="1">
    <location>
        <begin position="2"/>
        <end position="68"/>
    </location>
</feature>
<dbReference type="EMBL" id="BAUV01000035">
    <property type="protein sequence ID" value="GAE36450.1"/>
    <property type="molecule type" value="Genomic_DNA"/>
</dbReference>
<gene>
    <name evidence="2" type="ORF">JCM9157_3636</name>
</gene>
<reference evidence="2 3" key="1">
    <citation type="journal article" date="2014" name="Genome Announc.">
        <title>Draft Genome Sequences of Three Alkaliphilic Bacillus Strains, Bacillus wakoensis JCM 9140T, Bacillus akibai JCM 9157T, and Bacillus hemicellulosilyticus JCM 9152T.</title>
        <authorList>
            <person name="Yuki M."/>
            <person name="Oshima K."/>
            <person name="Suda W."/>
            <person name="Oshida Y."/>
            <person name="Kitamura K."/>
            <person name="Iida T."/>
            <person name="Hattori M."/>
            <person name="Ohkuma M."/>
        </authorList>
    </citation>
    <scope>NUCLEOTIDE SEQUENCE [LARGE SCALE GENOMIC DNA]</scope>
    <source>
        <strain evidence="2 3">JCM 9157</strain>
    </source>
</reference>
<accession>W4QWF6</accession>
<organism evidence="2 3">
    <name type="scientific">Halalkalibacter akibai (strain ATCC 43226 / DSM 21942 / CIP 109018 / JCM 9157 / 1139)</name>
    <name type="common">Bacillus akibai</name>
    <dbReference type="NCBI Taxonomy" id="1236973"/>
    <lineage>
        <taxon>Bacteria</taxon>
        <taxon>Bacillati</taxon>
        <taxon>Bacillota</taxon>
        <taxon>Bacilli</taxon>
        <taxon>Bacillales</taxon>
        <taxon>Bacillaceae</taxon>
        <taxon>Halalkalibacter</taxon>
    </lineage>
</organism>
<dbReference type="RefSeq" id="WP_035666456.1">
    <property type="nucleotide sequence ID" value="NZ_BAUV01000035.1"/>
</dbReference>
<dbReference type="Pfam" id="PF07872">
    <property type="entry name" value="DUF1659"/>
    <property type="match status" value="1"/>
</dbReference>
<evidence type="ECO:0000313" key="2">
    <source>
        <dbReference type="EMBL" id="GAE36450.1"/>
    </source>
</evidence>
<keyword evidence="3" id="KW-1185">Reference proteome</keyword>